<evidence type="ECO:0000313" key="2">
    <source>
        <dbReference type="EMBL" id="CAH3044594.1"/>
    </source>
</evidence>
<comment type="caution">
    <text evidence="2">The sequence shown here is derived from an EMBL/GenBank/DDBJ whole genome shotgun (WGS) entry which is preliminary data.</text>
</comment>
<dbReference type="Proteomes" id="UP001159405">
    <property type="component" value="Unassembled WGS sequence"/>
</dbReference>
<dbReference type="Pfam" id="PF14291">
    <property type="entry name" value="DUF4371"/>
    <property type="match status" value="1"/>
</dbReference>
<evidence type="ECO:0000259" key="1">
    <source>
        <dbReference type="Pfam" id="PF14291"/>
    </source>
</evidence>
<keyword evidence="3" id="KW-1185">Reference proteome</keyword>
<evidence type="ECO:0000313" key="3">
    <source>
        <dbReference type="Proteomes" id="UP001159405"/>
    </source>
</evidence>
<proteinExistence type="predicted"/>
<accession>A0ABN8N959</accession>
<dbReference type="PANTHER" id="PTHR45749">
    <property type="match status" value="1"/>
</dbReference>
<feature type="domain" description="DUF4371" evidence="1">
    <location>
        <begin position="36"/>
        <end position="200"/>
    </location>
</feature>
<protein>
    <recommendedName>
        <fullName evidence="1">DUF4371 domain-containing protein</fullName>
    </recommendedName>
</protein>
<dbReference type="PANTHER" id="PTHR45749:SF21">
    <property type="entry name" value="DUF4371 DOMAIN-CONTAINING PROTEIN"/>
    <property type="match status" value="1"/>
</dbReference>
<dbReference type="EMBL" id="CALNXK010000012">
    <property type="protein sequence ID" value="CAH3044594.1"/>
    <property type="molecule type" value="Genomic_DNA"/>
</dbReference>
<organism evidence="2 3">
    <name type="scientific">Porites lobata</name>
    <dbReference type="NCBI Taxonomy" id="104759"/>
    <lineage>
        <taxon>Eukaryota</taxon>
        <taxon>Metazoa</taxon>
        <taxon>Cnidaria</taxon>
        <taxon>Anthozoa</taxon>
        <taxon>Hexacorallia</taxon>
        <taxon>Scleractinia</taxon>
        <taxon>Fungiina</taxon>
        <taxon>Poritidae</taxon>
        <taxon>Porites</taxon>
    </lineage>
</organism>
<sequence>MKQASWLRYSPSADSVYCGYCYLFGVQAFRTSDWSNISKFVDRHVGENASHHTAVARGQAFIDVHRGAPDIRQQLQNQRVQAIEENRAILKSITEVVVTMARQNISLRGHVPEESNFNSLMALVAQHNSTLRHHLENARGNAKYTSPEIQNELLDLSAQQIVNNIVSDCKKAGCYAFIADESTDVSVKEQISVLCTFCAKGKQWETHHT</sequence>
<dbReference type="InterPro" id="IPR025398">
    <property type="entry name" value="DUF4371"/>
</dbReference>
<reference evidence="2 3" key="1">
    <citation type="submission" date="2022-05" db="EMBL/GenBank/DDBJ databases">
        <authorList>
            <consortium name="Genoscope - CEA"/>
            <person name="William W."/>
        </authorList>
    </citation>
    <scope>NUCLEOTIDE SEQUENCE [LARGE SCALE GENOMIC DNA]</scope>
</reference>
<gene>
    <name evidence="2" type="ORF">PLOB_00004773</name>
</gene>
<name>A0ABN8N959_9CNID</name>